<sequence>DRGWKIDYTLPKNPIDFKKPLVVHEVAENVARNRATESFRKKGEAGLMFTEVMKGWFSTEVTKRDAFVTAKGQAKSSQSRMSFLLTIIAYDYSTHDLIDSTKAAIAGTLSCRALSSDPLMVTDGSFRLCVGDESTVDTSRMEYKMSLLTTDGRKFKFDGYKKITNRNFLKSWEQSSTLYVKVSSWDEEDVIGLGVLNIKVSDFLKQLTTMRATGDNKTEKLRVIISFITYFGGKVLEHYFPVLLPLEYPGDLITEYNLVKPYDLRVRDEDLYIVTAKDGVENQLRRYRLRGREHLAPVLLVHGAAMTHEMWSTDLLSHNVVDFLLDKGYDVWLVDYRMSPITKASHSQSTLDEMVYDVAAAIDKVKEVCKVEKIGVISHCVGSMVVFMGLLNGEITGVGSLISSQVGMHTVPGLVNRIKAAIRLVGFYKNILRHNLYDVRTTRGTDWLNGILNFILRFYPVGKGQCCRSALCHRASLCYGLLYRHENISEAIHNNQDEFFGIVNLTAMAHLMKMLNAGELVDAKGRKVYVTEENIRSRLNFPIAFISGRRNVVLDPYSTKKSLDVLWEINGRDNYDRYVVDGYGHLDAWWANTAHEKVYPWVFDRFEHTKEQFYYKYQKAAATTATATASSSSNHVKATKQPIV</sequence>
<reference evidence="6" key="1">
    <citation type="submission" date="2021-06" db="EMBL/GenBank/DDBJ databases">
        <authorList>
            <person name="Kallberg Y."/>
            <person name="Tangrot J."/>
            <person name="Rosling A."/>
        </authorList>
    </citation>
    <scope>NUCLEOTIDE SEQUENCE</scope>
    <source>
        <strain evidence="6">IA702</strain>
    </source>
</reference>
<evidence type="ECO:0000256" key="3">
    <source>
        <dbReference type="ARBA" id="ARBA00022827"/>
    </source>
</evidence>
<organism evidence="6 7">
    <name type="scientific">Paraglomus occultum</name>
    <dbReference type="NCBI Taxonomy" id="144539"/>
    <lineage>
        <taxon>Eukaryota</taxon>
        <taxon>Fungi</taxon>
        <taxon>Fungi incertae sedis</taxon>
        <taxon>Mucoromycota</taxon>
        <taxon>Glomeromycotina</taxon>
        <taxon>Glomeromycetes</taxon>
        <taxon>Paraglomerales</taxon>
        <taxon>Paraglomeraceae</taxon>
        <taxon>Paraglomus</taxon>
    </lineage>
</organism>
<feature type="non-terminal residue" evidence="6">
    <location>
        <position position="644"/>
    </location>
</feature>
<dbReference type="EMBL" id="CAJVPJ010003140">
    <property type="protein sequence ID" value="CAG8635727.1"/>
    <property type="molecule type" value="Genomic_DNA"/>
</dbReference>
<dbReference type="AlphaFoldDB" id="A0A9N9DD70"/>
<keyword evidence="3" id="KW-0274">FAD</keyword>
<dbReference type="InterPro" id="IPR000073">
    <property type="entry name" value="AB_hydrolase_1"/>
</dbReference>
<name>A0A9N9DD70_9GLOM</name>
<comment type="caution">
    <text evidence="6">The sequence shown here is derived from an EMBL/GenBank/DDBJ whole genome shotgun (WGS) entry which is preliminary data.</text>
</comment>
<dbReference type="Pfam" id="PF00561">
    <property type="entry name" value="Abhydrolase_1"/>
    <property type="match status" value="1"/>
</dbReference>
<feature type="domain" description="AB hydrolase-1" evidence="5">
    <location>
        <begin position="297"/>
        <end position="392"/>
    </location>
</feature>
<evidence type="ECO:0000313" key="7">
    <source>
        <dbReference type="Proteomes" id="UP000789572"/>
    </source>
</evidence>
<evidence type="ECO:0000256" key="4">
    <source>
        <dbReference type="ARBA" id="ARBA00023002"/>
    </source>
</evidence>
<proteinExistence type="predicted"/>
<evidence type="ECO:0000313" key="6">
    <source>
        <dbReference type="EMBL" id="CAG8635727.1"/>
    </source>
</evidence>
<comment type="cofactor">
    <cofactor evidence="1">
        <name>FAD</name>
        <dbReference type="ChEBI" id="CHEBI:57692"/>
    </cofactor>
</comment>
<keyword evidence="2" id="KW-0285">Flavoprotein</keyword>
<dbReference type="PANTHER" id="PTHR47470">
    <property type="entry name" value="CHOLESTEROL OXIDASE"/>
    <property type="match status" value="1"/>
</dbReference>
<dbReference type="Proteomes" id="UP000789572">
    <property type="component" value="Unassembled WGS sequence"/>
</dbReference>
<evidence type="ECO:0000259" key="5">
    <source>
        <dbReference type="Pfam" id="PF00561"/>
    </source>
</evidence>
<keyword evidence="7" id="KW-1185">Reference proteome</keyword>
<accession>A0A9N9DD70</accession>
<evidence type="ECO:0000256" key="1">
    <source>
        <dbReference type="ARBA" id="ARBA00001974"/>
    </source>
</evidence>
<keyword evidence="4" id="KW-0560">Oxidoreductase</keyword>
<dbReference type="GO" id="GO:0016491">
    <property type="term" value="F:oxidoreductase activity"/>
    <property type="evidence" value="ECO:0007669"/>
    <property type="project" value="UniProtKB-KW"/>
</dbReference>
<dbReference type="Gene3D" id="3.40.50.1820">
    <property type="entry name" value="alpha/beta hydrolase"/>
    <property type="match status" value="1"/>
</dbReference>
<protein>
    <submittedName>
        <fullName evidence="6">2513_t:CDS:1</fullName>
    </submittedName>
</protein>
<evidence type="ECO:0000256" key="2">
    <source>
        <dbReference type="ARBA" id="ARBA00022630"/>
    </source>
</evidence>
<dbReference type="InterPro" id="IPR052542">
    <property type="entry name" value="Cholesterol_Oxidase"/>
</dbReference>
<dbReference type="PANTHER" id="PTHR47470:SF1">
    <property type="entry name" value="FAD-DEPENDENT OXIDOREDUCTASE 2 FAD BINDING DOMAIN-CONTAINING PROTEIN"/>
    <property type="match status" value="1"/>
</dbReference>
<dbReference type="OrthoDB" id="9974421at2759"/>
<gene>
    <name evidence="6" type="ORF">POCULU_LOCUS9146</name>
</gene>
<dbReference type="SUPFAM" id="SSF53474">
    <property type="entry name" value="alpha/beta-Hydrolases"/>
    <property type="match status" value="1"/>
</dbReference>
<dbReference type="InterPro" id="IPR029058">
    <property type="entry name" value="AB_hydrolase_fold"/>
</dbReference>